<evidence type="ECO:0000313" key="19">
    <source>
        <dbReference type="EMBL" id="ABR47460.1"/>
    </source>
</evidence>
<dbReference type="Pfam" id="PF07992">
    <property type="entry name" value="Pyr_redox_2"/>
    <property type="match status" value="1"/>
</dbReference>
<evidence type="ECO:0000313" key="20">
    <source>
        <dbReference type="Proteomes" id="UP000001572"/>
    </source>
</evidence>
<dbReference type="Pfam" id="PF02852">
    <property type="entry name" value="Pyr_redox_dim"/>
    <property type="match status" value="1"/>
</dbReference>
<keyword evidence="14" id="KW-0547">Nucleotide-binding</keyword>
<protein>
    <recommendedName>
        <fullName evidence="4 16">Dihydrolipoyl dehydrogenase</fullName>
        <ecNumber evidence="3 16">1.8.1.4</ecNumber>
    </recommendedName>
</protein>
<evidence type="ECO:0000256" key="2">
    <source>
        <dbReference type="ARBA" id="ARBA00007532"/>
    </source>
</evidence>
<comment type="similarity">
    <text evidence="2 16">Belongs to the class-I pyridine nucleotide-disulfide oxidoreductase family.</text>
</comment>
<dbReference type="KEGG" id="amt:Amet_1254"/>
<keyword evidence="5" id="KW-0963">Cytoplasm</keyword>
<feature type="disulfide bond" description="Redox-active" evidence="15">
    <location>
        <begin position="40"/>
        <end position="45"/>
    </location>
</feature>
<keyword evidence="7 14" id="KW-0274">FAD</keyword>
<evidence type="ECO:0000259" key="18">
    <source>
        <dbReference type="Pfam" id="PF07992"/>
    </source>
</evidence>
<dbReference type="GO" id="GO:0004148">
    <property type="term" value="F:dihydrolipoyl dehydrogenase (NADH) activity"/>
    <property type="evidence" value="ECO:0007669"/>
    <property type="project" value="UniProtKB-EC"/>
</dbReference>
<dbReference type="NCBIfam" id="TIGR01350">
    <property type="entry name" value="lipoamide_DH"/>
    <property type="match status" value="1"/>
</dbReference>
<feature type="domain" description="Pyridine nucleotide-disulphide oxidoreductase dimerisation" evidence="17">
    <location>
        <begin position="338"/>
        <end position="447"/>
    </location>
</feature>
<dbReference type="Gene3D" id="3.30.390.30">
    <property type="match status" value="1"/>
</dbReference>
<gene>
    <name evidence="19" type="ordered locus">Amet_1254</name>
</gene>
<sequence length="457" mass="49025">MTYDVLVLGGGPGGYVAAIKAAHLGGKVALVENGYFGGVCLNWGCIPTKALLKNARVYQDVLMGDFYGIEGIDKSQLSINWPAMLKRKDRIVRQLVGGVKGLLKKNKVDVFDGFGTLIDANHIEVKGQQLEGKKLIIATGTSPMIPDIPGLEASMKAGNILTSKELLSIEALPKSVVILGGGVIAIEFATLLNALDVEVTVIQRSDRILKGVEEEMALTLSKDLIKRKVKIVTNSSVEKIEGTRVFTKINGEEEIFEGDKILLSLGTSPNVKGLEALSLDMDKKGIITNDKMETSITGVYAIGDVNGKYQLAHVASAEGIVAAENAMGGNEELNYNIVPSCIYSFPEIASVGLTEEEARQKDYDVVVSKFPLAANGKAMAEGENIGFVKIIADKKYGEILGTHIMAVHATDMISEAIVSMQLEGTAYDVAKAIHPHPTMSEIVMEAAHGIMDQPIHF</sequence>
<dbReference type="Proteomes" id="UP000001572">
    <property type="component" value="Chromosome"/>
</dbReference>
<dbReference type="PRINTS" id="PR00411">
    <property type="entry name" value="PNDRDTASEI"/>
</dbReference>
<accession>A6TMP2</accession>
<evidence type="ECO:0000256" key="8">
    <source>
        <dbReference type="ARBA" id="ARBA00023002"/>
    </source>
</evidence>
<feature type="binding site" evidence="14">
    <location>
        <position position="49"/>
    </location>
    <ligand>
        <name>FAD</name>
        <dbReference type="ChEBI" id="CHEBI:57692"/>
    </ligand>
</feature>
<keyword evidence="10" id="KW-1015">Disulfide bond</keyword>
<evidence type="ECO:0000256" key="5">
    <source>
        <dbReference type="ARBA" id="ARBA00022490"/>
    </source>
</evidence>
<dbReference type="GO" id="GO:0006103">
    <property type="term" value="P:2-oxoglutarate metabolic process"/>
    <property type="evidence" value="ECO:0007669"/>
    <property type="project" value="TreeGrafter"/>
</dbReference>
<keyword evidence="6 16" id="KW-0285">Flavoprotein</keyword>
<dbReference type="SUPFAM" id="SSF51905">
    <property type="entry name" value="FAD/NAD(P)-binding domain"/>
    <property type="match status" value="1"/>
</dbReference>
<keyword evidence="11 16" id="KW-0676">Redox-active center</keyword>
<reference evidence="20" key="1">
    <citation type="journal article" date="2016" name="Genome Announc.">
        <title>Complete genome sequence of Alkaliphilus metalliredigens strain QYMF, an alkaliphilic and metal-reducing bacterium isolated from borax-contaminated leachate ponds.</title>
        <authorList>
            <person name="Hwang C."/>
            <person name="Copeland A."/>
            <person name="Lucas S."/>
            <person name="Lapidus A."/>
            <person name="Barry K."/>
            <person name="Detter J.C."/>
            <person name="Glavina Del Rio T."/>
            <person name="Hammon N."/>
            <person name="Israni S."/>
            <person name="Dalin E."/>
            <person name="Tice H."/>
            <person name="Pitluck S."/>
            <person name="Chertkov O."/>
            <person name="Brettin T."/>
            <person name="Bruce D."/>
            <person name="Han C."/>
            <person name="Schmutz J."/>
            <person name="Larimer F."/>
            <person name="Land M.L."/>
            <person name="Hauser L."/>
            <person name="Kyrpides N."/>
            <person name="Mikhailova N."/>
            <person name="Ye Q."/>
            <person name="Zhou J."/>
            <person name="Richardson P."/>
            <person name="Fields M.W."/>
        </authorList>
    </citation>
    <scope>NUCLEOTIDE SEQUENCE [LARGE SCALE GENOMIC DNA]</scope>
    <source>
        <strain evidence="20">QYMF</strain>
    </source>
</reference>
<proteinExistence type="inferred from homology"/>
<dbReference type="InterPro" id="IPR023753">
    <property type="entry name" value="FAD/NAD-binding_dom"/>
</dbReference>
<keyword evidence="8 16" id="KW-0560">Oxidoreductase</keyword>
<evidence type="ECO:0000256" key="9">
    <source>
        <dbReference type="ARBA" id="ARBA00023027"/>
    </source>
</evidence>
<evidence type="ECO:0000256" key="15">
    <source>
        <dbReference type="PIRSR" id="PIRSR000350-4"/>
    </source>
</evidence>
<dbReference type="InterPro" id="IPR050151">
    <property type="entry name" value="Class-I_Pyr_Nuc-Dis_Oxidored"/>
</dbReference>
<feature type="binding site" evidence="14">
    <location>
        <position position="115"/>
    </location>
    <ligand>
        <name>FAD</name>
        <dbReference type="ChEBI" id="CHEBI:57692"/>
    </ligand>
</feature>
<dbReference type="InterPro" id="IPR006258">
    <property type="entry name" value="Lipoamide_DH"/>
</dbReference>
<dbReference type="PRINTS" id="PR00368">
    <property type="entry name" value="FADPNR"/>
</dbReference>
<dbReference type="PROSITE" id="PS00076">
    <property type="entry name" value="PYRIDINE_REDOX_1"/>
    <property type="match status" value="1"/>
</dbReference>
<dbReference type="eggNOG" id="COG1249">
    <property type="taxonomic scope" value="Bacteria"/>
</dbReference>
<dbReference type="PANTHER" id="PTHR22912">
    <property type="entry name" value="DISULFIDE OXIDOREDUCTASE"/>
    <property type="match status" value="1"/>
</dbReference>
<evidence type="ECO:0000256" key="3">
    <source>
        <dbReference type="ARBA" id="ARBA00012608"/>
    </source>
</evidence>
<evidence type="ECO:0000256" key="12">
    <source>
        <dbReference type="ARBA" id="ARBA00049187"/>
    </source>
</evidence>
<feature type="binding site" evidence="14">
    <location>
        <position position="304"/>
    </location>
    <ligand>
        <name>FAD</name>
        <dbReference type="ChEBI" id="CHEBI:57692"/>
    </ligand>
</feature>
<evidence type="ECO:0000256" key="11">
    <source>
        <dbReference type="ARBA" id="ARBA00023284"/>
    </source>
</evidence>
<dbReference type="EC" id="1.8.1.4" evidence="3 16"/>
<dbReference type="RefSeq" id="WP_012062500.1">
    <property type="nucleotide sequence ID" value="NC_009633.1"/>
</dbReference>
<organism evidence="19 20">
    <name type="scientific">Alkaliphilus metalliredigens (strain QYMF)</name>
    <dbReference type="NCBI Taxonomy" id="293826"/>
    <lineage>
        <taxon>Bacteria</taxon>
        <taxon>Bacillati</taxon>
        <taxon>Bacillota</taxon>
        <taxon>Clostridia</taxon>
        <taxon>Peptostreptococcales</taxon>
        <taxon>Natronincolaceae</taxon>
        <taxon>Alkaliphilus</taxon>
    </lineage>
</organism>
<dbReference type="PANTHER" id="PTHR22912:SF217">
    <property type="entry name" value="DIHYDROLIPOYL DEHYDROGENASE"/>
    <property type="match status" value="1"/>
</dbReference>
<name>A6TMP2_ALKMQ</name>
<dbReference type="HOGENOM" id="CLU_016755_0_3_9"/>
<evidence type="ECO:0000256" key="1">
    <source>
        <dbReference type="ARBA" id="ARBA00004496"/>
    </source>
</evidence>
<comment type="subcellular location">
    <subcellularLocation>
        <location evidence="1">Cytoplasm</location>
    </subcellularLocation>
</comment>
<dbReference type="GO" id="GO:0050660">
    <property type="term" value="F:flavin adenine dinucleotide binding"/>
    <property type="evidence" value="ECO:0007669"/>
    <property type="project" value="InterPro"/>
</dbReference>
<feature type="binding site" evidence="14">
    <location>
        <begin position="180"/>
        <end position="187"/>
    </location>
    <ligand>
        <name>NAD(+)</name>
        <dbReference type="ChEBI" id="CHEBI:57540"/>
    </ligand>
</feature>
<feature type="domain" description="FAD/NAD(P)-binding" evidence="18">
    <location>
        <begin position="3"/>
        <end position="319"/>
    </location>
</feature>
<dbReference type="FunFam" id="3.30.390.30:FF:000001">
    <property type="entry name" value="Dihydrolipoyl dehydrogenase"/>
    <property type="match status" value="1"/>
</dbReference>
<keyword evidence="20" id="KW-1185">Reference proteome</keyword>
<dbReference type="PIRSF" id="PIRSF000350">
    <property type="entry name" value="Mercury_reductase_MerA"/>
    <property type="match status" value="1"/>
</dbReference>
<keyword evidence="9 14" id="KW-0520">NAD</keyword>
<dbReference type="STRING" id="293826.Amet_1254"/>
<evidence type="ECO:0000259" key="17">
    <source>
        <dbReference type="Pfam" id="PF02852"/>
    </source>
</evidence>
<evidence type="ECO:0000256" key="16">
    <source>
        <dbReference type="RuleBase" id="RU003692"/>
    </source>
</evidence>
<evidence type="ECO:0000256" key="4">
    <source>
        <dbReference type="ARBA" id="ARBA00016961"/>
    </source>
</evidence>
<feature type="binding site" evidence="14">
    <location>
        <position position="266"/>
    </location>
    <ligand>
        <name>NAD(+)</name>
        <dbReference type="ChEBI" id="CHEBI:57540"/>
    </ligand>
</feature>
<dbReference type="EMBL" id="CP000724">
    <property type="protein sequence ID" value="ABR47460.1"/>
    <property type="molecule type" value="Genomic_DNA"/>
</dbReference>
<dbReference type="InterPro" id="IPR012999">
    <property type="entry name" value="Pyr_OxRdtase_I_AS"/>
</dbReference>
<evidence type="ECO:0000256" key="14">
    <source>
        <dbReference type="PIRSR" id="PIRSR000350-3"/>
    </source>
</evidence>
<dbReference type="InterPro" id="IPR001100">
    <property type="entry name" value="Pyr_nuc-diS_OxRdtase"/>
</dbReference>
<dbReference type="InterPro" id="IPR036188">
    <property type="entry name" value="FAD/NAD-bd_sf"/>
</dbReference>
<evidence type="ECO:0000256" key="10">
    <source>
        <dbReference type="ARBA" id="ARBA00023157"/>
    </source>
</evidence>
<feature type="active site" description="Proton acceptor" evidence="13">
    <location>
        <position position="436"/>
    </location>
</feature>
<dbReference type="GO" id="GO:0005737">
    <property type="term" value="C:cytoplasm"/>
    <property type="evidence" value="ECO:0007669"/>
    <property type="project" value="UniProtKB-SubCell"/>
</dbReference>
<evidence type="ECO:0000256" key="7">
    <source>
        <dbReference type="ARBA" id="ARBA00022827"/>
    </source>
</evidence>
<evidence type="ECO:0000256" key="6">
    <source>
        <dbReference type="ARBA" id="ARBA00022630"/>
    </source>
</evidence>
<comment type="cofactor">
    <cofactor evidence="14 16">
        <name>FAD</name>
        <dbReference type="ChEBI" id="CHEBI:57692"/>
    </cofactor>
    <text evidence="14 16">Binds 1 FAD per subunit.</text>
</comment>
<comment type="catalytic activity">
    <reaction evidence="12 16">
        <text>N(6)-[(R)-dihydrolipoyl]-L-lysyl-[protein] + NAD(+) = N(6)-[(R)-lipoyl]-L-lysyl-[protein] + NADH + H(+)</text>
        <dbReference type="Rhea" id="RHEA:15045"/>
        <dbReference type="Rhea" id="RHEA-COMP:10474"/>
        <dbReference type="Rhea" id="RHEA-COMP:10475"/>
        <dbReference type="ChEBI" id="CHEBI:15378"/>
        <dbReference type="ChEBI" id="CHEBI:57540"/>
        <dbReference type="ChEBI" id="CHEBI:57945"/>
        <dbReference type="ChEBI" id="CHEBI:83099"/>
        <dbReference type="ChEBI" id="CHEBI:83100"/>
        <dbReference type="EC" id="1.8.1.4"/>
    </reaction>
</comment>
<evidence type="ECO:0000256" key="13">
    <source>
        <dbReference type="PIRSR" id="PIRSR000350-2"/>
    </source>
</evidence>
<dbReference type="AlphaFoldDB" id="A6TMP2"/>
<dbReference type="InterPro" id="IPR016156">
    <property type="entry name" value="FAD/NAD-linked_Rdtase_dimer_sf"/>
</dbReference>
<dbReference type="SUPFAM" id="SSF55424">
    <property type="entry name" value="FAD/NAD-linked reductases, dimerisation (C-terminal) domain"/>
    <property type="match status" value="1"/>
</dbReference>
<dbReference type="Gene3D" id="3.50.50.60">
    <property type="entry name" value="FAD/NAD(P)-binding domain"/>
    <property type="match status" value="2"/>
</dbReference>
<comment type="miscellaneous">
    <text evidence="16">The active site is a redox-active disulfide bond.</text>
</comment>
<dbReference type="InterPro" id="IPR004099">
    <property type="entry name" value="Pyr_nucl-diS_OxRdtase_dimer"/>
</dbReference>
<dbReference type="OrthoDB" id="9807946at2"/>